<evidence type="ECO:0000256" key="8">
    <source>
        <dbReference type="ARBA" id="ARBA00022989"/>
    </source>
</evidence>
<keyword evidence="15" id="KW-1185">Reference proteome</keyword>
<keyword evidence="5" id="KW-0812">Transmembrane</keyword>
<keyword evidence="12" id="KW-0407">Ion channel</keyword>
<accession>A0A3S5AQJ0</accession>
<feature type="domain" description="Ion transport" evidence="13">
    <location>
        <begin position="36"/>
        <end position="75"/>
    </location>
</feature>
<keyword evidence="3" id="KW-0109">Calcium transport</keyword>
<keyword evidence="4" id="KW-0107">Calcium channel</keyword>
<keyword evidence="11" id="KW-0325">Glycoprotein</keyword>
<evidence type="ECO:0000256" key="4">
    <source>
        <dbReference type="ARBA" id="ARBA00022673"/>
    </source>
</evidence>
<dbReference type="AlphaFoldDB" id="A0A3S5AQJ0"/>
<keyword evidence="8" id="KW-1133">Transmembrane helix</keyword>
<gene>
    <name evidence="14" type="ORF">PXEA_LOCUS23022</name>
</gene>
<keyword evidence="6" id="KW-0106">Calcium</keyword>
<evidence type="ECO:0000313" key="14">
    <source>
        <dbReference type="EMBL" id="VEL29582.1"/>
    </source>
</evidence>
<dbReference type="GO" id="GO:0005891">
    <property type="term" value="C:voltage-gated calcium channel complex"/>
    <property type="evidence" value="ECO:0007669"/>
    <property type="project" value="TreeGrafter"/>
</dbReference>
<keyword evidence="10" id="KW-0472">Membrane</keyword>
<dbReference type="OrthoDB" id="431720at2759"/>
<keyword evidence="9" id="KW-0406">Ion transport</keyword>
<sequence>MKNPRPCADSESKFGFHCIEVGEGYYCADKLSDPMSERFAGPKDGIVSFDNFLYSMLTVFVCITMEGWTTTGYWVSSLSINSEVVVVLLPRLRFGLPQRLPLEDVTSAGRHYFLVQWFQNFS</sequence>
<evidence type="ECO:0000256" key="3">
    <source>
        <dbReference type="ARBA" id="ARBA00022568"/>
    </source>
</evidence>
<comment type="subcellular location">
    <subcellularLocation>
        <location evidence="1">Membrane</location>
        <topology evidence="1">Multi-pass membrane protein</topology>
    </subcellularLocation>
</comment>
<evidence type="ECO:0000256" key="12">
    <source>
        <dbReference type="ARBA" id="ARBA00023303"/>
    </source>
</evidence>
<evidence type="ECO:0000256" key="2">
    <source>
        <dbReference type="ARBA" id="ARBA00022448"/>
    </source>
</evidence>
<comment type="caution">
    <text evidence="14">The sequence shown here is derived from an EMBL/GenBank/DDBJ whole genome shotgun (WGS) entry which is preliminary data.</text>
</comment>
<evidence type="ECO:0000256" key="6">
    <source>
        <dbReference type="ARBA" id="ARBA00022837"/>
    </source>
</evidence>
<protein>
    <recommendedName>
        <fullName evidence="13">Ion transport domain-containing protein</fullName>
    </recommendedName>
</protein>
<evidence type="ECO:0000313" key="15">
    <source>
        <dbReference type="Proteomes" id="UP000784294"/>
    </source>
</evidence>
<dbReference type="Pfam" id="PF00520">
    <property type="entry name" value="Ion_trans"/>
    <property type="match status" value="1"/>
</dbReference>
<keyword evidence="2" id="KW-0813">Transport</keyword>
<dbReference type="GO" id="GO:0008331">
    <property type="term" value="F:high voltage-gated calcium channel activity"/>
    <property type="evidence" value="ECO:0007669"/>
    <property type="project" value="TreeGrafter"/>
</dbReference>
<dbReference type="Gene3D" id="1.10.287.70">
    <property type="match status" value="1"/>
</dbReference>
<evidence type="ECO:0000256" key="10">
    <source>
        <dbReference type="ARBA" id="ARBA00023136"/>
    </source>
</evidence>
<dbReference type="InterPro" id="IPR050599">
    <property type="entry name" value="VDCC_alpha-1_subunit"/>
</dbReference>
<evidence type="ECO:0000259" key="13">
    <source>
        <dbReference type="Pfam" id="PF00520"/>
    </source>
</evidence>
<dbReference type="GO" id="GO:0098703">
    <property type="term" value="P:calcium ion import across plasma membrane"/>
    <property type="evidence" value="ECO:0007669"/>
    <property type="project" value="TreeGrafter"/>
</dbReference>
<evidence type="ECO:0000256" key="11">
    <source>
        <dbReference type="ARBA" id="ARBA00023180"/>
    </source>
</evidence>
<dbReference type="InterPro" id="IPR005821">
    <property type="entry name" value="Ion_trans_dom"/>
</dbReference>
<organism evidence="14 15">
    <name type="scientific">Protopolystoma xenopodis</name>
    <dbReference type="NCBI Taxonomy" id="117903"/>
    <lineage>
        <taxon>Eukaryota</taxon>
        <taxon>Metazoa</taxon>
        <taxon>Spiralia</taxon>
        <taxon>Lophotrochozoa</taxon>
        <taxon>Platyhelminthes</taxon>
        <taxon>Monogenea</taxon>
        <taxon>Polyopisthocotylea</taxon>
        <taxon>Polystomatidea</taxon>
        <taxon>Polystomatidae</taxon>
        <taxon>Protopolystoma</taxon>
    </lineage>
</organism>
<evidence type="ECO:0000256" key="9">
    <source>
        <dbReference type="ARBA" id="ARBA00023065"/>
    </source>
</evidence>
<dbReference type="Proteomes" id="UP000784294">
    <property type="component" value="Unassembled WGS sequence"/>
</dbReference>
<proteinExistence type="predicted"/>
<evidence type="ECO:0000256" key="7">
    <source>
        <dbReference type="ARBA" id="ARBA00022882"/>
    </source>
</evidence>
<reference evidence="14" key="1">
    <citation type="submission" date="2018-11" db="EMBL/GenBank/DDBJ databases">
        <authorList>
            <consortium name="Pathogen Informatics"/>
        </authorList>
    </citation>
    <scope>NUCLEOTIDE SEQUENCE</scope>
</reference>
<keyword evidence="7" id="KW-0851">Voltage-gated channel</keyword>
<evidence type="ECO:0000256" key="5">
    <source>
        <dbReference type="ARBA" id="ARBA00022692"/>
    </source>
</evidence>
<dbReference type="EMBL" id="CAAALY010104458">
    <property type="protein sequence ID" value="VEL29582.1"/>
    <property type="molecule type" value="Genomic_DNA"/>
</dbReference>
<dbReference type="PANTHER" id="PTHR45628">
    <property type="entry name" value="VOLTAGE-DEPENDENT CALCIUM CHANNEL TYPE A SUBUNIT ALPHA-1"/>
    <property type="match status" value="1"/>
</dbReference>
<name>A0A3S5AQJ0_9PLAT</name>
<dbReference type="PANTHER" id="PTHR45628:SF7">
    <property type="entry name" value="VOLTAGE-DEPENDENT CALCIUM CHANNEL TYPE A SUBUNIT ALPHA-1"/>
    <property type="match status" value="1"/>
</dbReference>
<evidence type="ECO:0000256" key="1">
    <source>
        <dbReference type="ARBA" id="ARBA00004141"/>
    </source>
</evidence>